<keyword evidence="4" id="KW-1185">Reference proteome</keyword>
<dbReference type="EMBL" id="LAQL01000003">
    <property type="protein sequence ID" value="KLN61972.1"/>
    <property type="molecule type" value="Genomic_DNA"/>
</dbReference>
<dbReference type="AlphaFoldDB" id="A0A0H2MML1"/>
<evidence type="ECO:0000313" key="3">
    <source>
        <dbReference type="EMBL" id="KLN61972.1"/>
    </source>
</evidence>
<evidence type="ECO:0000256" key="1">
    <source>
        <dbReference type="SAM" id="Coils"/>
    </source>
</evidence>
<evidence type="ECO:0000313" key="4">
    <source>
        <dbReference type="Proteomes" id="UP000035444"/>
    </source>
</evidence>
<dbReference type="PATRIC" id="fig|1489064.4.peg.2458"/>
<dbReference type="Proteomes" id="UP000035444">
    <property type="component" value="Unassembled WGS sequence"/>
</dbReference>
<sequence>MFHGSLNYEQQKKRAKELLKASKNQNQTAREKVQVKLKRFHPRFAKKAINSNAITLADCQLCIAREAGFPSWLQLKAHCDQLKIKQNQINSGHIPELDDVSTLHIRCGSDIKHGLKIAGFKGEFHEFSDPFCQGPIPKGNSRELLKIRADFISDAYGIPSKEIIANQKIAYEKLDKLWDYERVVLWFEHDSYDQLILAFLLNHLSSLVSRPKLEIICVNSVPGVPDFVGLGQLAPEMLIWLWENQRSSITDEQLMMGERIWGALKQETSLDLEKIIETRTPELPLMTNALKRHLKELPSHKNGLGLTQELTLRILADKGPLKGKELFAILMREYEPLPYLGDLMYWYELSQLKKSKIALLHTETTQIPQPWPERLIGITEIGLDLLSGKLNYQDFMPSTKWVGGIKITPNSTKKA</sequence>
<name>A0A0H2MML1_9PROT</name>
<proteinExistence type="predicted"/>
<gene>
    <name evidence="3" type="ORF">WH96_06175</name>
</gene>
<dbReference type="STRING" id="1489064.WH96_06175"/>
<comment type="caution">
    <text evidence="3">The sequence shown here is derived from an EMBL/GenBank/DDBJ whole genome shotgun (WGS) entry which is preliminary data.</text>
</comment>
<keyword evidence="1" id="KW-0175">Coiled coil</keyword>
<feature type="domain" description="DUF1835" evidence="2">
    <location>
        <begin position="103"/>
        <end position="206"/>
    </location>
</feature>
<protein>
    <recommendedName>
        <fullName evidence="2">DUF1835 domain-containing protein</fullName>
    </recommendedName>
</protein>
<accession>A0A0H2MML1</accession>
<evidence type="ECO:0000259" key="2">
    <source>
        <dbReference type="Pfam" id="PF08874"/>
    </source>
</evidence>
<feature type="coiled-coil region" evidence="1">
    <location>
        <begin position="5"/>
        <end position="32"/>
    </location>
</feature>
<dbReference type="InterPro" id="IPR014973">
    <property type="entry name" value="DUF1835"/>
</dbReference>
<organism evidence="3 4">
    <name type="scientific">Kiloniella spongiae</name>
    <dbReference type="NCBI Taxonomy" id="1489064"/>
    <lineage>
        <taxon>Bacteria</taxon>
        <taxon>Pseudomonadati</taxon>
        <taxon>Pseudomonadota</taxon>
        <taxon>Alphaproteobacteria</taxon>
        <taxon>Rhodospirillales</taxon>
        <taxon>Kiloniellaceae</taxon>
        <taxon>Kiloniella</taxon>
    </lineage>
</organism>
<dbReference type="Pfam" id="PF08874">
    <property type="entry name" value="DUF1835"/>
    <property type="match status" value="1"/>
</dbReference>
<reference evidence="3 4" key="1">
    <citation type="submission" date="2015-03" db="EMBL/GenBank/DDBJ databases">
        <title>Genome Sequence of Kiloniella spongiae MEBiC09566, isolated from a marine sponge.</title>
        <authorList>
            <person name="Shao Z."/>
            <person name="Wang L."/>
            <person name="Li X."/>
        </authorList>
    </citation>
    <scope>NUCLEOTIDE SEQUENCE [LARGE SCALE GENOMIC DNA]</scope>
    <source>
        <strain evidence="3 4">MEBiC09566</strain>
    </source>
</reference>